<evidence type="ECO:0000256" key="3">
    <source>
        <dbReference type="ARBA" id="ARBA00023002"/>
    </source>
</evidence>
<keyword evidence="1 5" id="KW-0575">Peroxidase</keyword>
<keyword evidence="5" id="KW-0732">Signal</keyword>
<dbReference type="InterPro" id="IPR010255">
    <property type="entry name" value="Haem_peroxidase_sf"/>
</dbReference>
<gene>
    <name evidence="7" type="ORF">Z517_10591</name>
</gene>
<reference evidence="7 8" key="1">
    <citation type="submission" date="2015-01" db="EMBL/GenBank/DDBJ databases">
        <title>The Genome Sequence of Fonsecaea pedrosoi CBS 271.37.</title>
        <authorList>
            <consortium name="The Broad Institute Genomics Platform"/>
            <person name="Cuomo C."/>
            <person name="de Hoog S."/>
            <person name="Gorbushina A."/>
            <person name="Stielow B."/>
            <person name="Teixiera M."/>
            <person name="Abouelleil A."/>
            <person name="Chapman S.B."/>
            <person name="Priest M."/>
            <person name="Young S.K."/>
            <person name="Wortman J."/>
            <person name="Nusbaum C."/>
            <person name="Birren B."/>
        </authorList>
    </citation>
    <scope>NUCLEOTIDE SEQUENCE [LARGE SCALE GENOMIC DNA]</scope>
    <source>
        <strain evidence="7 8">CBS 271.37</strain>
    </source>
</reference>
<keyword evidence="2" id="KW-0479">Metal-binding</keyword>
<dbReference type="GO" id="GO:0020037">
    <property type="term" value="F:heme binding"/>
    <property type="evidence" value="ECO:0007669"/>
    <property type="project" value="UniProtKB-UniRule"/>
</dbReference>
<comment type="similarity">
    <text evidence="4">Belongs to the peroxidase family.</text>
</comment>
<keyword evidence="3 5" id="KW-0560">Oxidoreductase</keyword>
<dbReference type="Gene3D" id="1.10.520.10">
    <property type="match status" value="1"/>
</dbReference>
<keyword evidence="2" id="KW-0349">Heme</keyword>
<evidence type="ECO:0000259" key="6">
    <source>
        <dbReference type="PROSITE" id="PS50873"/>
    </source>
</evidence>
<dbReference type="Proteomes" id="UP000053029">
    <property type="component" value="Unassembled WGS sequence"/>
</dbReference>
<sequence>MRRTNNIGVLALGLASSIQGISAGPTWPSAYDEIEDLMFLNNGYNAREFPILLQPCTIAKEPGHSIAAGLIRTAFHDMAPHDASTGVGGVDASIGFELDSNIYPTNTGIAFNNTLHFYSQFFSSRAPMADLINVGLYQAVRACGGPIVPVRAGRVDATGPGPVGVPQPTDPMPQMIGEFRRMGFSPEEMVAMVACGHSIGGVHSEEHPDIVPPGSTPLGVQDLDSTNATFDNAVVTEYLDGTTRNPLVVGANPKAYSDGRIFGLNDRQTVSGLADPYAYANACSGIFAKMINTVPAGVQLSDVIAPYELKPSNLQLNVAADGQNLQFTGELRIHTNSLPSSSISSVQVVYKDRTGAASDGYTIQASVLGDANGFDDTFTFYGFEGTIPASTSISSFTVIVSLTSGSTQTFDNNGQGYAISDKIFAQTSYSSLAAADASGNQQLTVYAAARTGETYDPVTLSVDLINPITYNDLPTVSSVPTPMTSVCAGQYYTFYSATFGVPAAGANFTKYDVSTSSNEETVLDSFKSLAGLPLTASASPSCSGSWNKRAVNFSA</sequence>
<dbReference type="Gene3D" id="1.10.420.10">
    <property type="entry name" value="Peroxidase, domain 2"/>
    <property type="match status" value="1"/>
</dbReference>
<evidence type="ECO:0000256" key="4">
    <source>
        <dbReference type="RuleBase" id="RU004241"/>
    </source>
</evidence>
<protein>
    <recommendedName>
        <fullName evidence="5">Peroxidase</fullName>
        <ecNumber evidence="5">1.11.1.-</ecNumber>
    </recommendedName>
</protein>
<dbReference type="InterPro" id="IPR044831">
    <property type="entry name" value="Ccp1-like"/>
</dbReference>
<dbReference type="GO" id="GO:0004601">
    <property type="term" value="F:peroxidase activity"/>
    <property type="evidence" value="ECO:0007669"/>
    <property type="project" value="UniProtKB-KW"/>
</dbReference>
<dbReference type="VEuPathDB" id="FungiDB:Z517_10591"/>
<keyword evidence="8" id="KW-1185">Reference proteome</keyword>
<evidence type="ECO:0000256" key="1">
    <source>
        <dbReference type="ARBA" id="ARBA00022559"/>
    </source>
</evidence>
<dbReference type="RefSeq" id="XP_013279654.1">
    <property type="nucleotide sequence ID" value="XM_013424200.1"/>
</dbReference>
<evidence type="ECO:0000313" key="7">
    <source>
        <dbReference type="EMBL" id="KIW75846.1"/>
    </source>
</evidence>
<dbReference type="AlphaFoldDB" id="A0A0D2DDU9"/>
<dbReference type="OrthoDB" id="5985073at2759"/>
<name>A0A0D2DDU9_9EURO</name>
<dbReference type="GeneID" id="25310081"/>
<dbReference type="GO" id="GO:0000302">
    <property type="term" value="P:response to reactive oxygen species"/>
    <property type="evidence" value="ECO:0007669"/>
    <property type="project" value="TreeGrafter"/>
</dbReference>
<dbReference type="GO" id="GO:0046872">
    <property type="term" value="F:metal ion binding"/>
    <property type="evidence" value="ECO:0007669"/>
    <property type="project" value="UniProtKB-UniRule"/>
</dbReference>
<evidence type="ECO:0000313" key="8">
    <source>
        <dbReference type="Proteomes" id="UP000053029"/>
    </source>
</evidence>
<dbReference type="PANTHER" id="PTHR31356:SF53">
    <property type="entry name" value="HEME PEROXIDASE"/>
    <property type="match status" value="1"/>
</dbReference>
<evidence type="ECO:0000256" key="2">
    <source>
        <dbReference type="ARBA" id="ARBA00022617"/>
    </source>
</evidence>
<dbReference type="GO" id="GO:0034599">
    <property type="term" value="P:cellular response to oxidative stress"/>
    <property type="evidence" value="ECO:0007669"/>
    <property type="project" value="InterPro"/>
</dbReference>
<dbReference type="InterPro" id="IPR002016">
    <property type="entry name" value="Haem_peroxidase"/>
</dbReference>
<dbReference type="GO" id="GO:0042744">
    <property type="term" value="P:hydrogen peroxide catabolic process"/>
    <property type="evidence" value="ECO:0007669"/>
    <property type="project" value="TreeGrafter"/>
</dbReference>
<dbReference type="SUPFAM" id="SSF48113">
    <property type="entry name" value="Heme-dependent peroxidases"/>
    <property type="match status" value="1"/>
</dbReference>
<feature type="domain" description="Plant heme peroxidase family profile" evidence="6">
    <location>
        <begin position="129"/>
        <end position="241"/>
    </location>
</feature>
<dbReference type="EC" id="1.11.1.-" evidence="5"/>
<dbReference type="EMBL" id="KN846975">
    <property type="protein sequence ID" value="KIW75846.1"/>
    <property type="molecule type" value="Genomic_DNA"/>
</dbReference>
<keyword evidence="2" id="KW-0408">Iron</keyword>
<proteinExistence type="inferred from homology"/>
<dbReference type="PROSITE" id="PS50873">
    <property type="entry name" value="PEROXIDASE_4"/>
    <property type="match status" value="1"/>
</dbReference>
<organism evidence="7 8">
    <name type="scientific">Fonsecaea pedrosoi CBS 271.37</name>
    <dbReference type="NCBI Taxonomy" id="1442368"/>
    <lineage>
        <taxon>Eukaryota</taxon>
        <taxon>Fungi</taxon>
        <taxon>Dikarya</taxon>
        <taxon>Ascomycota</taxon>
        <taxon>Pezizomycotina</taxon>
        <taxon>Eurotiomycetes</taxon>
        <taxon>Chaetothyriomycetidae</taxon>
        <taxon>Chaetothyriales</taxon>
        <taxon>Herpotrichiellaceae</taxon>
        <taxon>Fonsecaea</taxon>
    </lineage>
</organism>
<feature type="chain" id="PRO_5006986409" description="Peroxidase" evidence="5">
    <location>
        <begin position="24"/>
        <end position="555"/>
    </location>
</feature>
<dbReference type="PANTHER" id="PTHR31356">
    <property type="entry name" value="THYLAKOID LUMENAL 29 KDA PROTEIN, CHLOROPLASTIC-RELATED"/>
    <property type="match status" value="1"/>
</dbReference>
<accession>A0A0D2DDU9</accession>
<dbReference type="STRING" id="1442368.A0A0D2DDU9"/>
<evidence type="ECO:0000256" key="5">
    <source>
        <dbReference type="RuleBase" id="RU363051"/>
    </source>
</evidence>
<dbReference type="HOGENOM" id="CLU_004824_4_0_1"/>
<dbReference type="Pfam" id="PF00141">
    <property type="entry name" value="peroxidase"/>
    <property type="match status" value="1"/>
</dbReference>
<feature type="signal peptide" evidence="5">
    <location>
        <begin position="1"/>
        <end position="23"/>
    </location>
</feature>